<dbReference type="RefSeq" id="WP_148417455.1">
    <property type="nucleotide sequence ID" value="NZ_CP012390.1"/>
</dbReference>
<dbReference type="Proteomes" id="UP000324288">
    <property type="component" value="Chromosome"/>
</dbReference>
<evidence type="ECO:0008006" key="3">
    <source>
        <dbReference type="Google" id="ProtNLM"/>
    </source>
</evidence>
<dbReference type="AlphaFoldDB" id="A0A5E3ZV52"/>
<dbReference type="OrthoDB" id="4571285at2"/>
<reference evidence="1 2" key="1">
    <citation type="submission" date="2019-04" db="EMBL/GenBank/DDBJ databases">
        <authorList>
            <person name="Seth-Smith MB H."/>
            <person name="Seth-Smith H."/>
        </authorList>
    </citation>
    <scope>NUCLEOTIDE SEQUENCE [LARGE SCALE GENOMIC DNA]</scope>
    <source>
        <strain evidence="1">USB-603019</strain>
    </source>
</reference>
<organism evidence="1 2">
    <name type="scientific">Lawsonella clevelandensis</name>
    <dbReference type="NCBI Taxonomy" id="1528099"/>
    <lineage>
        <taxon>Bacteria</taxon>
        <taxon>Bacillati</taxon>
        <taxon>Actinomycetota</taxon>
        <taxon>Actinomycetes</taxon>
        <taxon>Mycobacteriales</taxon>
        <taxon>Lawsonellaceae</taxon>
        <taxon>Lawsonella</taxon>
    </lineage>
</organism>
<proteinExistence type="predicted"/>
<keyword evidence="2" id="KW-1185">Reference proteome</keyword>
<accession>A0A5E3ZV52</accession>
<protein>
    <recommendedName>
        <fullName evidence="3">Tat pathway signal protein</fullName>
    </recommendedName>
</protein>
<evidence type="ECO:0000313" key="2">
    <source>
        <dbReference type="Proteomes" id="UP000324288"/>
    </source>
</evidence>
<name>A0A5E3ZV52_9ACTN</name>
<dbReference type="EMBL" id="LR584267">
    <property type="protein sequence ID" value="VHN99799.1"/>
    <property type="molecule type" value="Genomic_DNA"/>
</dbReference>
<gene>
    <name evidence="1" type="ORF">LC603019_00218</name>
</gene>
<evidence type="ECO:0000313" key="1">
    <source>
        <dbReference type="EMBL" id="VHN99799.1"/>
    </source>
</evidence>
<sequence length="167" mass="17467">MTIDEQRLASVSAGHPSNFGKYLCNRRQFLLGAVAFGLTPVVAGCTQGRQNTVDPLYQLLASAQSDVAAASSLRSSSAHVNDVITVRKAHIAALQAEISRQEKLWEKPATPSSSAPHTVGSLKKLRRHLTDASQEALTVVASSAGYRAGLAGSIAASCNALAKVVLS</sequence>